<keyword evidence="1" id="KW-0812">Transmembrane</keyword>
<sequence>MKHDDIWSNFGYTILCIGVLRLLALLSLRYINHQKR</sequence>
<evidence type="ECO:0008006" key="4">
    <source>
        <dbReference type="Google" id="ProtNLM"/>
    </source>
</evidence>
<dbReference type="EMBL" id="QXFY01000634">
    <property type="protein sequence ID" value="KAE9339164.1"/>
    <property type="molecule type" value="Genomic_DNA"/>
</dbReference>
<protein>
    <recommendedName>
        <fullName evidence="4">CDR ABC transporter domain-containing protein</fullName>
    </recommendedName>
</protein>
<organism evidence="2 3">
    <name type="scientific">Phytophthora fragariae</name>
    <dbReference type="NCBI Taxonomy" id="53985"/>
    <lineage>
        <taxon>Eukaryota</taxon>
        <taxon>Sar</taxon>
        <taxon>Stramenopiles</taxon>
        <taxon>Oomycota</taxon>
        <taxon>Peronosporomycetes</taxon>
        <taxon>Peronosporales</taxon>
        <taxon>Peronosporaceae</taxon>
        <taxon>Phytophthora</taxon>
    </lineage>
</organism>
<keyword evidence="1" id="KW-0472">Membrane</keyword>
<reference evidence="2 3" key="1">
    <citation type="submission" date="2018-09" db="EMBL/GenBank/DDBJ databases">
        <title>Genomic investigation of the strawberry pathogen Phytophthora fragariae indicates pathogenicity is determined by transcriptional variation in three key races.</title>
        <authorList>
            <person name="Adams T.M."/>
            <person name="Armitage A.D."/>
            <person name="Sobczyk M.K."/>
            <person name="Bates H.J."/>
            <person name="Dunwell J.M."/>
            <person name="Nellist C.F."/>
            <person name="Harrison R.J."/>
        </authorList>
    </citation>
    <scope>NUCLEOTIDE SEQUENCE [LARGE SCALE GENOMIC DNA]</scope>
    <source>
        <strain evidence="2 3">NOV-77</strain>
    </source>
</reference>
<dbReference type="Proteomes" id="UP000486351">
    <property type="component" value="Unassembled WGS sequence"/>
</dbReference>
<gene>
    <name evidence="2" type="ORF">PF008_g11707</name>
</gene>
<evidence type="ECO:0000256" key="1">
    <source>
        <dbReference type="SAM" id="Phobius"/>
    </source>
</evidence>
<feature type="transmembrane region" description="Helical" evidence="1">
    <location>
        <begin position="12"/>
        <end position="31"/>
    </location>
</feature>
<proteinExistence type="predicted"/>
<comment type="caution">
    <text evidence="2">The sequence shown here is derived from an EMBL/GenBank/DDBJ whole genome shotgun (WGS) entry which is preliminary data.</text>
</comment>
<evidence type="ECO:0000313" key="2">
    <source>
        <dbReference type="EMBL" id="KAE9339164.1"/>
    </source>
</evidence>
<evidence type="ECO:0000313" key="3">
    <source>
        <dbReference type="Proteomes" id="UP000486351"/>
    </source>
</evidence>
<keyword evidence="1" id="KW-1133">Transmembrane helix</keyword>
<name>A0A6G0RQJ0_9STRA</name>
<accession>A0A6G0RQJ0</accession>
<dbReference type="AlphaFoldDB" id="A0A6G0RQJ0"/>